<protein>
    <recommendedName>
        <fullName evidence="5">C2 domain-containing protein</fullName>
    </recommendedName>
</protein>
<dbReference type="Gene3D" id="2.60.40.150">
    <property type="entry name" value="C2 domain"/>
    <property type="match status" value="1"/>
</dbReference>
<dbReference type="PANTHER" id="PTHR46296:SF8">
    <property type="entry name" value="OS06G0297800 PROTEIN"/>
    <property type="match status" value="1"/>
</dbReference>
<dbReference type="GO" id="GO:0016020">
    <property type="term" value="C:membrane"/>
    <property type="evidence" value="ECO:0007669"/>
    <property type="project" value="UniProtKB-SubCell"/>
</dbReference>
<dbReference type="Pfam" id="PF00168">
    <property type="entry name" value="C2"/>
    <property type="match status" value="1"/>
</dbReference>
<organism evidence="6 7">
    <name type="scientific">Edaphochlamys debaryana</name>
    <dbReference type="NCBI Taxonomy" id="47281"/>
    <lineage>
        <taxon>Eukaryota</taxon>
        <taxon>Viridiplantae</taxon>
        <taxon>Chlorophyta</taxon>
        <taxon>core chlorophytes</taxon>
        <taxon>Chlorophyceae</taxon>
        <taxon>CS clade</taxon>
        <taxon>Chlamydomonadales</taxon>
        <taxon>Chlamydomonadales incertae sedis</taxon>
        <taxon>Edaphochlamys</taxon>
    </lineage>
</organism>
<feature type="region of interest" description="Disordered" evidence="3">
    <location>
        <begin position="348"/>
        <end position="372"/>
    </location>
</feature>
<proteinExistence type="predicted"/>
<dbReference type="Proteomes" id="UP000612055">
    <property type="component" value="Unassembled WGS sequence"/>
</dbReference>
<dbReference type="EMBL" id="JAEHOE010000004">
    <property type="protein sequence ID" value="KAG2500436.1"/>
    <property type="molecule type" value="Genomic_DNA"/>
</dbReference>
<gene>
    <name evidence="6" type="ORF">HYH03_002004</name>
</gene>
<dbReference type="Pfam" id="PF16016">
    <property type="entry name" value="VASt"/>
    <property type="match status" value="1"/>
</dbReference>
<evidence type="ECO:0000313" key="7">
    <source>
        <dbReference type="Proteomes" id="UP000612055"/>
    </source>
</evidence>
<evidence type="ECO:0000256" key="2">
    <source>
        <dbReference type="ARBA" id="ARBA00023136"/>
    </source>
</evidence>
<keyword evidence="4" id="KW-0812">Transmembrane</keyword>
<dbReference type="SUPFAM" id="SSF49562">
    <property type="entry name" value="C2 domain (Calcium/lipid-binding domain, CaLB)"/>
    <property type="match status" value="1"/>
</dbReference>
<name>A0A835YGD0_9CHLO</name>
<feature type="transmembrane region" description="Helical" evidence="4">
    <location>
        <begin position="660"/>
        <end position="678"/>
    </location>
</feature>
<comment type="subcellular location">
    <subcellularLocation>
        <location evidence="1">Membrane</location>
    </subcellularLocation>
</comment>
<feature type="region of interest" description="Disordered" evidence="3">
    <location>
        <begin position="1"/>
        <end position="59"/>
    </location>
</feature>
<dbReference type="AlphaFoldDB" id="A0A835YGD0"/>
<accession>A0A835YGD0</accession>
<keyword evidence="7" id="KW-1185">Reference proteome</keyword>
<evidence type="ECO:0000256" key="4">
    <source>
        <dbReference type="SAM" id="Phobius"/>
    </source>
</evidence>
<dbReference type="InterPro" id="IPR044511">
    <property type="entry name" value="At1g03370/At5g50170-like"/>
</dbReference>
<dbReference type="InterPro" id="IPR031968">
    <property type="entry name" value="VASt"/>
</dbReference>
<feature type="domain" description="C2" evidence="5">
    <location>
        <begin position="53"/>
        <end position="182"/>
    </location>
</feature>
<dbReference type="InterPro" id="IPR000008">
    <property type="entry name" value="C2_dom"/>
</dbReference>
<dbReference type="PANTHER" id="PTHR46296">
    <property type="entry name" value="BNAA05G37250D PROTEIN"/>
    <property type="match status" value="1"/>
</dbReference>
<dbReference type="SMART" id="SM00239">
    <property type="entry name" value="C2"/>
    <property type="match status" value="1"/>
</dbReference>
<keyword evidence="2 4" id="KW-0472">Membrane</keyword>
<evidence type="ECO:0000313" key="6">
    <source>
        <dbReference type="EMBL" id="KAG2500436.1"/>
    </source>
</evidence>
<evidence type="ECO:0000256" key="3">
    <source>
        <dbReference type="SAM" id="MobiDB-lite"/>
    </source>
</evidence>
<evidence type="ECO:0000259" key="5">
    <source>
        <dbReference type="PROSITE" id="PS50004"/>
    </source>
</evidence>
<dbReference type="InterPro" id="IPR035892">
    <property type="entry name" value="C2_domain_sf"/>
</dbReference>
<comment type="caution">
    <text evidence="6">The sequence shown here is derived from an EMBL/GenBank/DDBJ whole genome shotgun (WGS) entry which is preliminary data.</text>
</comment>
<dbReference type="CDD" id="cd00030">
    <property type="entry name" value="C2"/>
    <property type="match status" value="1"/>
</dbReference>
<keyword evidence="4" id="KW-1133">Transmembrane helix</keyword>
<dbReference type="PROSITE" id="PS50004">
    <property type="entry name" value="C2"/>
    <property type="match status" value="1"/>
</dbReference>
<sequence>MDAAAQWDPTAPNSSASTPQLERSAATPRQQARQLGKRPFLSRRDRIAEEPVPIPAPTELTWPNSIGDHFLVVVIKSASGLEERALASTDPHVKVSLLAPCVGAKPMQLATQSTSYLDRTTNPLWEQSLPLPLDTCNSGSILQLEVLDRDFAAGVARDYFVGQIQLNLADVLEELRHQPQHSKLYARQDLFSQKMEPGRPGELTYELAVVPKSVHRERHCMMAVIRDAPDAQVHSELGSYELRVTVHRLRGLPNIQRAASSLGMETTLSRFKAAPKALNAIVHGGEADPKDMEFTIPLGEALGGNQLNRADRLKRAHLHLTLMQEGKPKAKTQIPIWTVPALADRSAAASTNGGAGGSEARPSTSAPANWEGTRRFTRVMDKAEKSFPTLPTVDVTLQLVRTAAPPSADDEPSPPAWPLDWDAVDADKPAAPLVPPAPLDLQLHGFGVAAGPHKVCRELFGPDATIPDTVSKMDKIEGIQYEEYKEGENGAAQRGLAYNVPVPKPFRGTAEVKTTQRILTKHDGGFVVECTATPGVPMYEPGTEVFKIKVLVVGRHAGPNQTYISATGRIDWILPKATCCGFPIKGAVEKEVPKESKKVYSRIEDELTKKYGACKIAAPPMPVVAKAQANGKAADANATVDPNKKAEAASVSAGSRLRALLPWILVAVAVLLMLFALVHGRAAAAREAAAALDCEKRAAMEAATVGATAALRGEGEL</sequence>
<feature type="compositionally biased region" description="Polar residues" evidence="3">
    <location>
        <begin position="11"/>
        <end position="33"/>
    </location>
</feature>
<evidence type="ECO:0000256" key="1">
    <source>
        <dbReference type="ARBA" id="ARBA00004370"/>
    </source>
</evidence>
<reference evidence="6" key="1">
    <citation type="journal article" date="2020" name="bioRxiv">
        <title>Comparative genomics of Chlamydomonas.</title>
        <authorList>
            <person name="Craig R.J."/>
            <person name="Hasan A.R."/>
            <person name="Ness R.W."/>
            <person name="Keightley P.D."/>
        </authorList>
    </citation>
    <scope>NUCLEOTIDE SEQUENCE</scope>
    <source>
        <strain evidence="6">CCAP 11/70</strain>
    </source>
</reference>